<organism evidence="1 2">
    <name type="scientific">Penicillium cf. viridicatum</name>
    <dbReference type="NCBI Taxonomy" id="2972119"/>
    <lineage>
        <taxon>Eukaryota</taxon>
        <taxon>Fungi</taxon>
        <taxon>Dikarya</taxon>
        <taxon>Ascomycota</taxon>
        <taxon>Pezizomycotina</taxon>
        <taxon>Eurotiomycetes</taxon>
        <taxon>Eurotiomycetidae</taxon>
        <taxon>Eurotiales</taxon>
        <taxon>Aspergillaceae</taxon>
        <taxon>Penicillium</taxon>
    </lineage>
</organism>
<dbReference type="AlphaFoldDB" id="A0A9W9MAR1"/>
<reference evidence="1" key="1">
    <citation type="submission" date="2022-11" db="EMBL/GenBank/DDBJ databases">
        <authorList>
            <person name="Petersen C."/>
        </authorList>
    </citation>
    <scope>NUCLEOTIDE SEQUENCE</scope>
    <source>
        <strain evidence="1">IBT 20477</strain>
    </source>
</reference>
<dbReference type="Gene3D" id="3.30.43.10">
    <property type="entry name" value="Uridine Diphospho-n-acetylenolpyruvylglucosamine Reductase, domain 2"/>
    <property type="match status" value="1"/>
</dbReference>
<proteinExistence type="predicted"/>
<name>A0A9W9MAR1_9EURO</name>
<evidence type="ECO:0000313" key="2">
    <source>
        <dbReference type="Proteomes" id="UP001150942"/>
    </source>
</evidence>
<keyword evidence="2" id="KW-1185">Reference proteome</keyword>
<reference evidence="1" key="2">
    <citation type="journal article" date="2023" name="IMA Fungus">
        <title>Comparative genomic study of the Penicillium genus elucidates a diverse pangenome and 15 lateral gene transfer events.</title>
        <authorList>
            <person name="Petersen C."/>
            <person name="Sorensen T."/>
            <person name="Nielsen M.R."/>
            <person name="Sondergaard T.E."/>
            <person name="Sorensen J.L."/>
            <person name="Fitzpatrick D.A."/>
            <person name="Frisvad J.C."/>
            <person name="Nielsen K.L."/>
        </authorList>
    </citation>
    <scope>NUCLEOTIDE SEQUENCE</scope>
    <source>
        <strain evidence="1">IBT 20477</strain>
    </source>
</reference>
<comment type="caution">
    <text evidence="1">The sequence shown here is derived from an EMBL/GenBank/DDBJ whole genome shotgun (WGS) entry which is preliminary data.</text>
</comment>
<dbReference type="EMBL" id="JAPQKQ010000005">
    <property type="protein sequence ID" value="KAJ5196151.1"/>
    <property type="molecule type" value="Genomic_DNA"/>
</dbReference>
<dbReference type="InterPro" id="IPR016167">
    <property type="entry name" value="FAD-bd_PCMH_sub1"/>
</dbReference>
<protein>
    <submittedName>
        <fullName evidence="1">Vanillyl-alcohol oxidase</fullName>
    </submittedName>
</protein>
<evidence type="ECO:0000313" key="1">
    <source>
        <dbReference type="EMBL" id="KAJ5196151.1"/>
    </source>
</evidence>
<dbReference type="Proteomes" id="UP001150942">
    <property type="component" value="Unassembled WGS sequence"/>
</dbReference>
<sequence>MNPPSVRPLKFKSLALPPKITNGDFNEFIQEIIELVGTENVEVITKTDQVEDDSYMNLDIRMIPII</sequence>
<gene>
    <name evidence="1" type="ORF">N7449_006630</name>
</gene>
<accession>A0A9W9MAR1</accession>